<keyword evidence="2" id="KW-1185">Reference proteome</keyword>
<accession>A0A1H0K7S9</accession>
<evidence type="ECO:0000313" key="2">
    <source>
        <dbReference type="Proteomes" id="UP000198704"/>
    </source>
</evidence>
<gene>
    <name evidence="1" type="ORF">SAMN05216360_12533</name>
</gene>
<dbReference type="Pfam" id="PF21829">
    <property type="entry name" value="DUF6889"/>
    <property type="match status" value="1"/>
</dbReference>
<reference evidence="2" key="1">
    <citation type="submission" date="2016-10" db="EMBL/GenBank/DDBJ databases">
        <authorList>
            <person name="Varghese N."/>
            <person name="Submissions S."/>
        </authorList>
    </citation>
    <scope>NUCLEOTIDE SEQUENCE [LARGE SCALE GENOMIC DNA]</scope>
    <source>
        <strain evidence="2">BL47</strain>
    </source>
</reference>
<dbReference type="InterPro" id="IPR054182">
    <property type="entry name" value="DUF6889"/>
</dbReference>
<dbReference type="STRING" id="582672.SAMN05216360_12533"/>
<dbReference type="AlphaFoldDB" id="A0A1H0K7S9"/>
<proteinExistence type="predicted"/>
<name>A0A1H0K7S9_9HYPH</name>
<dbReference type="RefSeq" id="WP_091722224.1">
    <property type="nucleotide sequence ID" value="NZ_FNHS01000025.1"/>
</dbReference>
<dbReference type="EMBL" id="FNHS01000025">
    <property type="protein sequence ID" value="SDO51954.1"/>
    <property type="molecule type" value="Genomic_DNA"/>
</dbReference>
<organism evidence="1 2">
    <name type="scientific">Methylobacterium phyllostachyos</name>
    <dbReference type="NCBI Taxonomy" id="582672"/>
    <lineage>
        <taxon>Bacteria</taxon>
        <taxon>Pseudomonadati</taxon>
        <taxon>Pseudomonadota</taxon>
        <taxon>Alphaproteobacteria</taxon>
        <taxon>Hyphomicrobiales</taxon>
        <taxon>Methylobacteriaceae</taxon>
        <taxon>Methylobacterium</taxon>
    </lineage>
</organism>
<protein>
    <submittedName>
        <fullName evidence="1">Uncharacterized protein</fullName>
    </submittedName>
</protein>
<sequence>MPGRAPRPFVFAGATYRAPRLCAWDQFAALGLVDISLEDLREYASRGRRRGAMPPDVPSLLRSAIDALGPDKLAELFDLMLAGAERLDDGAWVPVWDPEAADTTFPDLGAARTAALVMQMLIASLGRYFSHRPFRFEPSTDGITYEALQLPNGYSWLLRPVERNMCLFESLLNGAIDLADIALMNDAISVAAENQSRAQAALDAHLKMNAGV</sequence>
<dbReference type="OrthoDB" id="8162852at2"/>
<dbReference type="Proteomes" id="UP000198704">
    <property type="component" value="Unassembled WGS sequence"/>
</dbReference>
<evidence type="ECO:0000313" key="1">
    <source>
        <dbReference type="EMBL" id="SDO51954.1"/>
    </source>
</evidence>